<feature type="domain" description="DUF3279" evidence="1">
    <location>
        <begin position="100"/>
        <end position="130"/>
    </location>
</feature>
<organism evidence="3 4">
    <name type="scientific">Escherichia coli</name>
    <dbReference type="NCBI Taxonomy" id="562"/>
    <lineage>
        <taxon>Bacteria</taxon>
        <taxon>Pseudomonadati</taxon>
        <taxon>Pseudomonadota</taxon>
        <taxon>Gammaproteobacteria</taxon>
        <taxon>Enterobacterales</taxon>
        <taxon>Enterobacteriaceae</taxon>
        <taxon>Escherichia</taxon>
    </lineage>
</organism>
<proteinExistence type="predicted"/>
<evidence type="ECO:0000313" key="3">
    <source>
        <dbReference type="EMBL" id="RRD67713.1"/>
    </source>
</evidence>
<name>A0A3P1N7R9_ECOLX</name>
<dbReference type="RefSeq" id="WP_124831661.1">
    <property type="nucleotide sequence ID" value="NZ_VDKN01000405.1"/>
</dbReference>
<evidence type="ECO:0000259" key="2">
    <source>
        <dbReference type="Pfam" id="PF25165"/>
    </source>
</evidence>
<dbReference type="Pfam" id="PF25165">
    <property type="entry name" value="DUF7828"/>
    <property type="match status" value="1"/>
</dbReference>
<dbReference type="Pfam" id="PF11682">
    <property type="entry name" value="Zn_ribbon_11"/>
    <property type="match status" value="1"/>
</dbReference>
<evidence type="ECO:0000259" key="1">
    <source>
        <dbReference type="Pfam" id="PF11682"/>
    </source>
</evidence>
<evidence type="ECO:0000313" key="4">
    <source>
        <dbReference type="Proteomes" id="UP000271008"/>
    </source>
</evidence>
<gene>
    <name evidence="3" type="ORF">EIA08_29055</name>
</gene>
<comment type="caution">
    <text evidence="3">The sequence shown here is derived from an EMBL/GenBank/DDBJ whole genome shotgun (WGS) entry which is preliminary data.</text>
</comment>
<evidence type="ECO:0008006" key="5">
    <source>
        <dbReference type="Google" id="ProtNLM"/>
    </source>
</evidence>
<feature type="domain" description="DUF7828" evidence="2">
    <location>
        <begin position="4"/>
        <end position="72"/>
    </location>
</feature>
<accession>A0A3P1N7R9</accession>
<dbReference type="EMBL" id="RQTU01000274">
    <property type="protein sequence ID" value="RRD67713.1"/>
    <property type="molecule type" value="Genomic_DNA"/>
</dbReference>
<dbReference type="Proteomes" id="UP000271008">
    <property type="component" value="Unassembled WGS sequence"/>
</dbReference>
<protein>
    <recommendedName>
        <fullName evidence="5">DNA-directed RNA polymerase, beta subunit/140 kD subunit</fullName>
    </recommendedName>
</protein>
<dbReference type="AlphaFoldDB" id="A0A3P1N7R9"/>
<dbReference type="InterPro" id="IPR021696">
    <property type="entry name" value="DUF3279"/>
</dbReference>
<sequence>MLIMPCYRALNTRGEQTSSRSAVSQPDERWTCPSCGCRLILHSDNPGIRAWFEHDPRSVGKDVLRQCRHLNHSATLPGDWHTRFIFTFFPLDASAPIGAWYCVWCGRHYAGEKHCVACNTGIYSIEETAWGENYICPVNNPAQRPSEDTRIAASTTGAC</sequence>
<reference evidence="3 4" key="1">
    <citation type="submission" date="2018-11" db="EMBL/GenBank/DDBJ databases">
        <title>Enterobacteriaceae from Patient.</title>
        <authorList>
            <person name="Shen C."/>
            <person name="Yang Y."/>
            <person name="Tian G."/>
        </authorList>
    </citation>
    <scope>NUCLEOTIDE SEQUENCE [LARGE SCALE GENOMIC DNA]</scope>
    <source>
        <strain evidence="3 4">GBGD28</strain>
    </source>
</reference>
<dbReference type="InterPro" id="IPR057150">
    <property type="entry name" value="DUF7828"/>
</dbReference>